<protein>
    <submittedName>
        <fullName evidence="2">Uncharacterized protein</fullName>
    </submittedName>
</protein>
<keyword evidence="1" id="KW-0732">Signal</keyword>
<dbReference type="EMBL" id="FOSR01000008">
    <property type="protein sequence ID" value="SFK88449.1"/>
    <property type="molecule type" value="Genomic_DNA"/>
</dbReference>
<reference evidence="3" key="1">
    <citation type="submission" date="2016-10" db="EMBL/GenBank/DDBJ databases">
        <authorList>
            <person name="Varghese N."/>
            <person name="Submissions S."/>
        </authorList>
    </citation>
    <scope>NUCLEOTIDE SEQUENCE [LARGE SCALE GENOMIC DNA]</scope>
    <source>
        <strain evidence="3">MO64</strain>
    </source>
</reference>
<feature type="chain" id="PRO_5011436011" evidence="1">
    <location>
        <begin position="27"/>
        <end position="120"/>
    </location>
</feature>
<dbReference type="RefSeq" id="WP_139201734.1">
    <property type="nucleotide sequence ID" value="NZ_FOSR01000008.1"/>
</dbReference>
<sequence length="120" mass="12335">MYNRIALIILCAAVLAGCHGSGHLEAIPSSVSECGGANHPQTVSVSWDATKATNGGGVKLWVQNHGAFSNAKPTLWAQRGPKGTAETGFWVVAGTEISMTNANTGDSLAEITIGGIPCKE</sequence>
<evidence type="ECO:0000313" key="2">
    <source>
        <dbReference type="EMBL" id="SFK88449.1"/>
    </source>
</evidence>
<organism evidence="2 3">
    <name type="scientific">Rhodanobacter glycinis</name>
    <dbReference type="NCBI Taxonomy" id="582702"/>
    <lineage>
        <taxon>Bacteria</taxon>
        <taxon>Pseudomonadati</taxon>
        <taxon>Pseudomonadota</taxon>
        <taxon>Gammaproteobacteria</taxon>
        <taxon>Lysobacterales</taxon>
        <taxon>Rhodanobacteraceae</taxon>
        <taxon>Rhodanobacter</taxon>
    </lineage>
</organism>
<gene>
    <name evidence="2" type="ORF">SAMN05192579_10881</name>
</gene>
<evidence type="ECO:0000256" key="1">
    <source>
        <dbReference type="SAM" id="SignalP"/>
    </source>
</evidence>
<keyword evidence="3" id="KW-1185">Reference proteome</keyword>
<dbReference type="PROSITE" id="PS51257">
    <property type="entry name" value="PROKAR_LIPOPROTEIN"/>
    <property type="match status" value="1"/>
</dbReference>
<feature type="signal peptide" evidence="1">
    <location>
        <begin position="1"/>
        <end position="26"/>
    </location>
</feature>
<dbReference type="Proteomes" id="UP000198725">
    <property type="component" value="Unassembled WGS sequence"/>
</dbReference>
<evidence type="ECO:0000313" key="3">
    <source>
        <dbReference type="Proteomes" id="UP000198725"/>
    </source>
</evidence>
<dbReference type="AlphaFoldDB" id="A0A1I4D6J4"/>
<proteinExistence type="predicted"/>
<name>A0A1I4D6J4_9GAMM</name>
<accession>A0A1I4D6J4</accession>